<dbReference type="SUPFAM" id="SSF53448">
    <property type="entry name" value="Nucleotide-diphospho-sugar transferases"/>
    <property type="match status" value="1"/>
</dbReference>
<dbReference type="STRING" id="1104324.P186_0189"/>
<dbReference type="eggNOG" id="arCOG01873">
    <property type="taxonomic scope" value="Archaea"/>
</dbReference>
<keyword evidence="2" id="KW-0808">Transferase</keyword>
<protein>
    <submittedName>
        <fullName evidence="2">Cytidylyltransferase</fullName>
    </submittedName>
</protein>
<dbReference type="KEGG" id="pyr:P186_0189"/>
<keyword evidence="2" id="KW-0548">Nucleotidyltransferase</keyword>
<dbReference type="CDD" id="cd04182">
    <property type="entry name" value="GT_2_like_f"/>
    <property type="match status" value="1"/>
</dbReference>
<sequence>MRCVGVVLAAGGSTRFGGDKLLTNFRGRPLVWWPAEALREADLETYIVVNRREVAEAAGPLAGVIYNPWWRGGLSTSVKAAVAALYDKPCIVWMLGDMPCVSPYTVRRVTEACRSGLAVPVYRGARGNPVASARDVYGLALGLAGDVGLRALLGAVPVAYVEVEDPGVVIDVDTPEDLEKLASKTCPGPSPAP</sequence>
<evidence type="ECO:0000259" key="1">
    <source>
        <dbReference type="Pfam" id="PF12804"/>
    </source>
</evidence>
<dbReference type="GO" id="GO:0016779">
    <property type="term" value="F:nucleotidyltransferase activity"/>
    <property type="evidence" value="ECO:0007669"/>
    <property type="project" value="UniProtKB-KW"/>
</dbReference>
<evidence type="ECO:0000313" key="2">
    <source>
        <dbReference type="EMBL" id="AET31650.1"/>
    </source>
</evidence>
<evidence type="ECO:0000313" key="3">
    <source>
        <dbReference type="Proteomes" id="UP000005867"/>
    </source>
</evidence>
<dbReference type="PANTHER" id="PTHR43777">
    <property type="entry name" value="MOLYBDENUM COFACTOR CYTIDYLYLTRANSFERASE"/>
    <property type="match status" value="1"/>
</dbReference>
<dbReference type="GeneID" id="11595989"/>
<organism evidence="2 3">
    <name type="scientific">Pyrobaculum ferrireducens</name>
    <dbReference type="NCBI Taxonomy" id="1104324"/>
    <lineage>
        <taxon>Archaea</taxon>
        <taxon>Thermoproteota</taxon>
        <taxon>Thermoprotei</taxon>
        <taxon>Thermoproteales</taxon>
        <taxon>Thermoproteaceae</taxon>
        <taxon>Pyrobaculum</taxon>
    </lineage>
</organism>
<reference evidence="2 3" key="1">
    <citation type="journal article" date="2012" name="J. Bacteriol.">
        <title>Complete genome sequence of strain 1860, a crenarchaeon of the genus pyrobaculum able to grow with various electron acceptors.</title>
        <authorList>
            <person name="Mardanov A.V."/>
            <person name="Gumerov V.M."/>
            <person name="Slobodkina G.B."/>
            <person name="Beletsky A.V."/>
            <person name="Bonch-Osmolovskaya E.A."/>
            <person name="Ravin N.V."/>
            <person name="Skryabin K.G."/>
        </authorList>
    </citation>
    <scope>NUCLEOTIDE SEQUENCE [LARGE SCALE GENOMIC DNA]</scope>
    <source>
        <strain evidence="2 3">1860</strain>
    </source>
</reference>
<dbReference type="HOGENOM" id="CLU_061980_1_1_2"/>
<dbReference type="EMBL" id="CP003098">
    <property type="protein sequence ID" value="AET31650.1"/>
    <property type="molecule type" value="Genomic_DNA"/>
</dbReference>
<dbReference type="InterPro" id="IPR025877">
    <property type="entry name" value="MobA-like_NTP_Trfase"/>
</dbReference>
<dbReference type="BioCyc" id="PSP1104324:GJSN-182-MONOMER"/>
<dbReference type="Proteomes" id="UP000005867">
    <property type="component" value="Chromosome"/>
</dbReference>
<dbReference type="AlphaFoldDB" id="G7VEM6"/>
<proteinExistence type="predicted"/>
<feature type="domain" description="MobA-like NTP transferase" evidence="1">
    <location>
        <begin position="5"/>
        <end position="155"/>
    </location>
</feature>
<gene>
    <name evidence="2" type="ORF">P186_0189</name>
</gene>
<keyword evidence="3" id="KW-1185">Reference proteome</keyword>
<dbReference type="Gene3D" id="3.90.550.10">
    <property type="entry name" value="Spore Coat Polysaccharide Biosynthesis Protein SpsA, Chain A"/>
    <property type="match status" value="1"/>
</dbReference>
<name>G7VEM6_9CREN</name>
<dbReference type="OrthoDB" id="28434at2157"/>
<dbReference type="PANTHER" id="PTHR43777:SF1">
    <property type="entry name" value="MOLYBDENUM COFACTOR CYTIDYLYLTRANSFERASE"/>
    <property type="match status" value="1"/>
</dbReference>
<accession>G7VEM6</accession>
<dbReference type="RefSeq" id="WP_014287478.1">
    <property type="nucleotide sequence ID" value="NC_016645.1"/>
</dbReference>
<dbReference type="Pfam" id="PF12804">
    <property type="entry name" value="NTP_transf_3"/>
    <property type="match status" value="1"/>
</dbReference>
<dbReference type="InterPro" id="IPR029044">
    <property type="entry name" value="Nucleotide-diphossugar_trans"/>
</dbReference>